<dbReference type="OrthoDB" id="8122370at2759"/>
<protein>
    <submittedName>
        <fullName evidence="3">Protein hairless</fullName>
    </submittedName>
</protein>
<proteinExistence type="predicted"/>
<dbReference type="Proteomes" id="UP001652740">
    <property type="component" value="Unplaced"/>
</dbReference>
<accession>A0A6J1WWP5</accession>
<dbReference type="GeneID" id="113519784"/>
<feature type="compositionally biased region" description="Polar residues" evidence="1">
    <location>
        <begin position="178"/>
        <end position="190"/>
    </location>
</feature>
<dbReference type="RefSeq" id="XP_026760791.1">
    <property type="nucleotide sequence ID" value="XM_026904990.3"/>
</dbReference>
<feature type="region of interest" description="Disordered" evidence="1">
    <location>
        <begin position="1"/>
        <end position="37"/>
    </location>
</feature>
<name>A0A6J1WWP5_GALME</name>
<feature type="region of interest" description="Disordered" evidence="1">
    <location>
        <begin position="173"/>
        <end position="224"/>
    </location>
</feature>
<feature type="compositionally biased region" description="Low complexity" evidence="1">
    <location>
        <begin position="99"/>
        <end position="120"/>
    </location>
</feature>
<dbReference type="KEGG" id="gmw:113519784"/>
<feature type="compositionally biased region" description="Polar residues" evidence="1">
    <location>
        <begin position="404"/>
        <end position="420"/>
    </location>
</feature>
<feature type="region of interest" description="Disordered" evidence="1">
    <location>
        <begin position="91"/>
        <end position="126"/>
    </location>
</feature>
<organism evidence="2 3">
    <name type="scientific">Galleria mellonella</name>
    <name type="common">Greater wax moth</name>
    <dbReference type="NCBI Taxonomy" id="7137"/>
    <lineage>
        <taxon>Eukaryota</taxon>
        <taxon>Metazoa</taxon>
        <taxon>Ecdysozoa</taxon>
        <taxon>Arthropoda</taxon>
        <taxon>Hexapoda</taxon>
        <taxon>Insecta</taxon>
        <taxon>Pterygota</taxon>
        <taxon>Neoptera</taxon>
        <taxon>Endopterygota</taxon>
        <taxon>Lepidoptera</taxon>
        <taxon>Glossata</taxon>
        <taxon>Ditrysia</taxon>
        <taxon>Pyraloidea</taxon>
        <taxon>Pyralidae</taxon>
        <taxon>Galleriinae</taxon>
        <taxon>Galleria</taxon>
    </lineage>
</organism>
<gene>
    <name evidence="3" type="primary">LOC113519784</name>
</gene>
<keyword evidence="2" id="KW-1185">Reference proteome</keyword>
<feature type="compositionally biased region" description="Basic and acidic residues" evidence="1">
    <location>
        <begin position="195"/>
        <end position="210"/>
    </location>
</feature>
<feature type="region of interest" description="Disordered" evidence="1">
    <location>
        <begin position="536"/>
        <end position="558"/>
    </location>
</feature>
<dbReference type="AlphaFoldDB" id="A0A6J1WWP5"/>
<feature type="compositionally biased region" description="Polar residues" evidence="1">
    <location>
        <begin position="365"/>
        <end position="376"/>
    </location>
</feature>
<evidence type="ECO:0000313" key="2">
    <source>
        <dbReference type="Proteomes" id="UP001652740"/>
    </source>
</evidence>
<evidence type="ECO:0000256" key="1">
    <source>
        <dbReference type="SAM" id="MobiDB-lite"/>
    </source>
</evidence>
<dbReference type="FunCoup" id="A0A6J1WWP5">
    <property type="interactions" value="69"/>
</dbReference>
<feature type="region of interest" description="Disordered" evidence="1">
    <location>
        <begin position="309"/>
        <end position="493"/>
    </location>
</feature>
<feature type="compositionally biased region" description="Basic and acidic residues" evidence="1">
    <location>
        <begin position="384"/>
        <end position="394"/>
    </location>
</feature>
<dbReference type="CTD" id="42445"/>
<dbReference type="InParanoid" id="A0A6J1WWP5"/>
<reference evidence="3" key="1">
    <citation type="submission" date="2025-08" db="UniProtKB">
        <authorList>
            <consortium name="RefSeq"/>
        </authorList>
    </citation>
    <scope>IDENTIFICATION</scope>
    <source>
        <tissue evidence="3">Whole larvae</tissue>
    </source>
</reference>
<sequence>MHIQEGTNTTLTTCSKMTEEVDRRHGVNGNSSGKGVSEDAAVHNSAFTATGGRLKFFKDGKFILELVRGCAREGERVGWVSVPRKTFWPPAAAPPTPPAGTHAPSASLSVSDDNSSVQSSPWQRDHCWKQTAPRKNVSKELAMYYCRPTTLHNAAIDAFSRVKRRRPYDTSHLDALVNGSSSRKNLTNGVCSKKRNGDVDSPEARSKSEDTIDGVASKPRTTSDDDRWTDFDREKYYHMKLKKPYQYRKLRVYKKTRPLIRRKVLMRTVDKLREKIASLPAPINAKLANCRQEHMMVSPRKRILRELERVSLEDQGTKRRAKTVPALSTASYPPSPGPSHTQHKPPAETPVRSHNGSMSRRETPVSKNVSSYSIHSLLSMPDESPTRRSPEAKRSPHSYPASLKTESPSSINSPDLSPSPDNYRYRHSALVGSPGQGPMSRDSPTPPSAELARYRAPYAGPTSPYSGAAGTSAGSRPWGAAGPYRGPSGPGGRDEWRDMGYVYPYGYVSSLYRPLWVHYPMSPAVPPGPWAPQPHPLLTNHIPKEEPTSDLPLNLSKH</sequence>
<evidence type="ECO:0000313" key="3">
    <source>
        <dbReference type="RefSeq" id="XP_026760791.1"/>
    </source>
</evidence>
<feature type="compositionally biased region" description="Polar residues" evidence="1">
    <location>
        <begin position="1"/>
        <end position="16"/>
    </location>
</feature>